<dbReference type="GO" id="GO:0005634">
    <property type="term" value="C:nucleus"/>
    <property type="evidence" value="ECO:0007669"/>
    <property type="project" value="UniProtKB-SubCell"/>
</dbReference>
<sequence>MSHPSDGRRSSDSRQPLPPLTTDLLDPSASSLQQQLWDRQPGERSPATPGGGAGGDVSGQVGGVSGNGGTDGNGVISHGNSPKSHTRICQKCGNALTGQFVRALGGTYHLDCFKCRDCGTIVASRFFPVDEGDGQGQYPLCETDYFRRLDLLCHECGGALRGSYITALERKYHIEHFTCCVCPTVFGPQDSYYEHDGKVYCHYHYSTQFAARCNGCQTAILKQFVEIFRNGQNQHWHPECYMIHKFWNVRLAPVDTGEPKSPTVEDPTNARRSLVREAEEKMEDKVFRIWSVLSSFEESSAACISDMLLHVSNGAYVDGVFVAERFIWHVEILFGSADTLDVQLFSVAAKGLTYSREAKLLCKKIVAFFSLLSKTQDTGVRKLGVTQELLSLVTGLAHYLKLLIRITLQGALRLEREHNNVEALRIFLEELSDLETAKEGKQSLELTQGMSENLAEENSDLCVNCHTTIEEECAKCGDRRWHMSCLTCSGCKREYKGNLEDRLWFPSEQRVVCRACGSQINDKLVPFERASRLKQYVYLLRVALARLLLRLRQGANLPHTSGKAMFAPSLMGAISDFNSLADDPNLRTYDSNEGHKVDLDPPLLRSDTRSKSYGGEQTDSYTNTINDIRRLRSTRLDRQLGSSAKKARQSRIIEGPEADSVRPGSSEGAPSGQDRDRRRDTAQFRIVEDRDINGEHVVEPTFGDDKILTLDDIPRIVAAEQAREQRPNAFKHQKHSPYEPTLPGQPRLINGNQRDLSGDMLREMEGPREPGPPTQLRSAKRYFSELSAIDYFIVRHIAVLSMEPLVEGHFNLEELLGLIETNKKTFWGKFGRAFAPTEKKKGGKKKGLFADLVIRRIEALKLTKTGVFGVALDQLVERDGAESSMGVGPGALRIPAILDDAVVAMRRMDMSVEGVFRKNGNIRRLKELAEAIDKGEGHVEMSSEGPVQIAALLKKFLRDLPDPLLTFKLHRLFVTTQKITDEDKKRRILHLACCLLPKSHRDSMEILFSFLNWVASFSHIDEESGSKMDIHNLATVITPNILYSSKKAEAGMDDSFLAIEAVHTLILCNEAMCEVPEDLLSILNDTNLFSHGADVTTKDILKRYGDLVNKPTPARTPQATSSPPKSKDGRQPTTPVFHRVDTDPSQNVAWQKETAARHVGMPSQQQQQQAPLGGPSGNSDPNQYHRRHGRGGSGSSQDDGLGQNGQQGGQNGQGNPDGHGALGGQNGYTDNRHPQHQQQQWGRRPENQSRSQPSQGPGVGVARPAGSV</sequence>
<feature type="compositionally biased region" description="Polar residues" evidence="7">
    <location>
        <begin position="1115"/>
        <end position="1124"/>
    </location>
</feature>
<dbReference type="GO" id="GO:0030695">
    <property type="term" value="F:GTPase regulator activity"/>
    <property type="evidence" value="ECO:0007669"/>
    <property type="project" value="UniProtKB-ARBA"/>
</dbReference>
<evidence type="ECO:0000256" key="1">
    <source>
        <dbReference type="ARBA" id="ARBA00004123"/>
    </source>
</evidence>
<dbReference type="AlphaFoldDB" id="A0A292PLV4"/>
<dbReference type="GO" id="GO:0007165">
    <property type="term" value="P:signal transduction"/>
    <property type="evidence" value="ECO:0007669"/>
    <property type="project" value="InterPro"/>
</dbReference>
<keyword evidence="3" id="KW-0677">Repeat</keyword>
<accession>A0A292PLV4</accession>
<comment type="subcellular location">
    <subcellularLocation>
        <location evidence="1">Nucleus</location>
    </subcellularLocation>
</comment>
<feature type="region of interest" description="Disordered" evidence="7">
    <location>
        <begin position="723"/>
        <end position="749"/>
    </location>
</feature>
<dbReference type="Pfam" id="PF00412">
    <property type="entry name" value="LIM"/>
    <property type="match status" value="3"/>
</dbReference>
<feature type="region of interest" description="Disordered" evidence="7">
    <location>
        <begin position="1"/>
        <end position="80"/>
    </location>
</feature>
<feature type="compositionally biased region" description="Basic and acidic residues" evidence="7">
    <location>
        <begin position="1"/>
        <end position="12"/>
    </location>
</feature>
<dbReference type="GO" id="GO:0030036">
    <property type="term" value="P:actin cytoskeleton organization"/>
    <property type="evidence" value="ECO:0007669"/>
    <property type="project" value="TreeGrafter"/>
</dbReference>
<dbReference type="InterPro" id="IPR008936">
    <property type="entry name" value="Rho_GTPase_activation_prot"/>
</dbReference>
<dbReference type="CDD" id="cd09393">
    <property type="entry name" value="LIM3_Lrg1p_like"/>
    <property type="match status" value="1"/>
</dbReference>
<feature type="compositionally biased region" description="Gly residues" evidence="7">
    <location>
        <begin position="1202"/>
        <end position="1226"/>
    </location>
</feature>
<dbReference type="GO" id="GO:0005737">
    <property type="term" value="C:cytoplasm"/>
    <property type="evidence" value="ECO:0007669"/>
    <property type="project" value="TreeGrafter"/>
</dbReference>
<dbReference type="InterPro" id="IPR000198">
    <property type="entry name" value="RhoGAP_dom"/>
</dbReference>
<keyword evidence="5" id="KW-0539">Nucleus</keyword>
<evidence type="ECO:0000313" key="11">
    <source>
        <dbReference type="Proteomes" id="UP001412239"/>
    </source>
</evidence>
<dbReference type="SMART" id="SM00132">
    <property type="entry name" value="LIM"/>
    <property type="match status" value="3"/>
</dbReference>
<gene>
    <name evidence="10" type="ORF">GSTUAT00007307001</name>
</gene>
<proteinExistence type="predicted"/>
<reference evidence="10" key="1">
    <citation type="submission" date="2015-10" db="EMBL/GenBank/DDBJ databases">
        <authorList>
            <person name="Regsiter A."/>
            <person name="william w."/>
        </authorList>
    </citation>
    <scope>NUCLEOTIDE SEQUENCE</scope>
    <source>
        <strain evidence="10">Montdore</strain>
    </source>
</reference>
<dbReference type="PANTHER" id="PTHR24215">
    <property type="entry name" value="RHO-GTPASE-ACTIVATING PROTEIN LRG1"/>
    <property type="match status" value="1"/>
</dbReference>
<organism evidence="10 11">
    <name type="scientific">Tuber aestivum</name>
    <name type="common">summer truffle</name>
    <dbReference type="NCBI Taxonomy" id="59557"/>
    <lineage>
        <taxon>Eukaryota</taxon>
        <taxon>Fungi</taxon>
        <taxon>Dikarya</taxon>
        <taxon>Ascomycota</taxon>
        <taxon>Pezizomycotina</taxon>
        <taxon>Pezizomycetes</taxon>
        <taxon>Pezizales</taxon>
        <taxon>Tuberaceae</taxon>
        <taxon>Tuber</taxon>
    </lineage>
</organism>
<evidence type="ECO:0000256" key="3">
    <source>
        <dbReference type="ARBA" id="ARBA00022737"/>
    </source>
</evidence>
<evidence type="ECO:0000313" key="10">
    <source>
        <dbReference type="EMBL" id="CUS08662.1"/>
    </source>
</evidence>
<dbReference type="FunFam" id="2.10.110.10:FF:000112">
    <property type="entry name" value="Rho GTPase activator (Lrg11)"/>
    <property type="match status" value="1"/>
</dbReference>
<dbReference type="SUPFAM" id="SSF57716">
    <property type="entry name" value="Glucocorticoid receptor-like (DNA-binding domain)"/>
    <property type="match status" value="3"/>
</dbReference>
<feature type="region of interest" description="Disordered" evidence="7">
    <location>
        <begin position="588"/>
        <end position="679"/>
    </location>
</feature>
<evidence type="ECO:0000256" key="2">
    <source>
        <dbReference type="ARBA" id="ARBA00022723"/>
    </source>
</evidence>
<dbReference type="Gene3D" id="2.10.110.10">
    <property type="entry name" value="Cysteine Rich Protein"/>
    <property type="match status" value="4"/>
</dbReference>
<dbReference type="SUPFAM" id="SSF48350">
    <property type="entry name" value="GTPase activation domain, GAP"/>
    <property type="match status" value="1"/>
</dbReference>
<evidence type="ECO:0000256" key="5">
    <source>
        <dbReference type="ARBA" id="ARBA00023242"/>
    </source>
</evidence>
<evidence type="ECO:0000256" key="6">
    <source>
        <dbReference type="PROSITE-ProRule" id="PRU00125"/>
    </source>
</evidence>
<dbReference type="CDD" id="cd09392">
    <property type="entry name" value="LIM2_Lrg1p_like"/>
    <property type="match status" value="1"/>
</dbReference>
<feature type="region of interest" description="Disordered" evidence="7">
    <location>
        <begin position="1107"/>
        <end position="1268"/>
    </location>
</feature>
<dbReference type="Pfam" id="PF00620">
    <property type="entry name" value="RhoGAP"/>
    <property type="match status" value="1"/>
</dbReference>
<feature type="domain" description="Rho-GAP" evidence="9">
    <location>
        <begin position="870"/>
        <end position="1073"/>
    </location>
</feature>
<dbReference type="CDD" id="cd09391">
    <property type="entry name" value="LIM1_Lrg1p_like"/>
    <property type="match status" value="1"/>
</dbReference>
<dbReference type="SMART" id="SM00324">
    <property type="entry name" value="RhoGAP"/>
    <property type="match status" value="1"/>
</dbReference>
<name>A0A292PLV4_9PEZI</name>
<dbReference type="PROSITE" id="PS50023">
    <property type="entry name" value="LIM_DOMAIN_2"/>
    <property type="match status" value="3"/>
</dbReference>
<dbReference type="Proteomes" id="UP001412239">
    <property type="component" value="Unassembled WGS sequence"/>
</dbReference>
<protein>
    <submittedName>
        <fullName evidence="10">Uncharacterized protein</fullName>
    </submittedName>
</protein>
<feature type="compositionally biased region" description="Polar residues" evidence="7">
    <location>
        <begin position="28"/>
        <end position="37"/>
    </location>
</feature>
<dbReference type="CDD" id="cd04397">
    <property type="entry name" value="RhoGAP_fLRG1"/>
    <property type="match status" value="1"/>
</dbReference>
<keyword evidence="6" id="KW-0440">LIM domain</keyword>
<keyword evidence="2 6" id="KW-0479">Metal-binding</keyword>
<dbReference type="InterPro" id="IPR001781">
    <property type="entry name" value="Znf_LIM"/>
</dbReference>
<keyword evidence="4 6" id="KW-0862">Zinc</keyword>
<dbReference type="PANTHER" id="PTHR24215:SF10">
    <property type="entry name" value="RHO-GTPASE-ACTIVATING PROTEIN LRG1"/>
    <property type="match status" value="1"/>
</dbReference>
<feature type="domain" description="LIM zinc-binding" evidence="8">
    <location>
        <begin position="151"/>
        <end position="211"/>
    </location>
</feature>
<evidence type="ECO:0000256" key="4">
    <source>
        <dbReference type="ARBA" id="ARBA00022833"/>
    </source>
</evidence>
<feature type="compositionally biased region" description="Gly residues" evidence="7">
    <location>
        <begin position="49"/>
        <end position="72"/>
    </location>
</feature>
<evidence type="ECO:0000259" key="8">
    <source>
        <dbReference type="PROSITE" id="PS50023"/>
    </source>
</evidence>
<feature type="domain" description="LIM zinc-binding" evidence="8">
    <location>
        <begin position="87"/>
        <end position="148"/>
    </location>
</feature>
<dbReference type="EMBL" id="LN891121">
    <property type="protein sequence ID" value="CUS08662.1"/>
    <property type="molecule type" value="Genomic_DNA"/>
</dbReference>
<dbReference type="FunFam" id="2.10.110.10:FF:000058">
    <property type="entry name" value="Rho GTPase activator Lrg11"/>
    <property type="match status" value="1"/>
</dbReference>
<keyword evidence="11" id="KW-1185">Reference proteome</keyword>
<feature type="compositionally biased region" description="Basic and acidic residues" evidence="7">
    <location>
        <begin position="627"/>
        <end position="638"/>
    </location>
</feature>
<feature type="compositionally biased region" description="Polar residues" evidence="7">
    <location>
        <begin position="615"/>
        <end position="626"/>
    </location>
</feature>
<dbReference type="Gene3D" id="1.10.555.10">
    <property type="entry name" value="Rho GTPase activation protein"/>
    <property type="match status" value="1"/>
</dbReference>
<evidence type="ECO:0000256" key="7">
    <source>
        <dbReference type="SAM" id="MobiDB-lite"/>
    </source>
</evidence>
<dbReference type="PROSITE" id="PS50238">
    <property type="entry name" value="RHOGAP"/>
    <property type="match status" value="1"/>
</dbReference>
<feature type="compositionally biased region" description="Basic and acidic residues" evidence="7">
    <location>
        <begin position="590"/>
        <end position="599"/>
    </location>
</feature>
<feature type="domain" description="LIM zinc-binding" evidence="8">
    <location>
        <begin position="460"/>
        <end position="523"/>
    </location>
</feature>
<evidence type="ECO:0000259" key="9">
    <source>
        <dbReference type="PROSITE" id="PS50238"/>
    </source>
</evidence>
<dbReference type="GO" id="GO:0046872">
    <property type="term" value="F:metal ion binding"/>
    <property type="evidence" value="ECO:0007669"/>
    <property type="project" value="UniProtKB-KW"/>
</dbReference>
<dbReference type="PROSITE" id="PS00478">
    <property type="entry name" value="LIM_DOMAIN_1"/>
    <property type="match status" value="2"/>
</dbReference>